<keyword evidence="4 7" id="KW-0812">Transmembrane</keyword>
<dbReference type="PANTHER" id="PTHR30341">
    <property type="entry name" value="SODIUM ION/PROTON ANTIPORTER NHAA-RELATED"/>
    <property type="match status" value="1"/>
</dbReference>
<dbReference type="AlphaFoldDB" id="A0A918IMA9"/>
<feature type="transmembrane region" description="Helical" evidence="7">
    <location>
        <begin position="97"/>
        <end position="120"/>
    </location>
</feature>
<dbReference type="InterPro" id="IPR004670">
    <property type="entry name" value="NhaA"/>
</dbReference>
<evidence type="ECO:0000313" key="8">
    <source>
        <dbReference type="EMBL" id="GGW22475.1"/>
    </source>
</evidence>
<evidence type="ECO:0000256" key="6">
    <source>
        <dbReference type="ARBA" id="ARBA00023136"/>
    </source>
</evidence>
<dbReference type="GO" id="GO:0006885">
    <property type="term" value="P:regulation of pH"/>
    <property type="evidence" value="ECO:0007669"/>
    <property type="project" value="InterPro"/>
</dbReference>
<gene>
    <name evidence="8" type="primary">nhaA</name>
    <name evidence="8" type="ORF">GCM10011452_06020</name>
</gene>
<comment type="caution">
    <text evidence="8">The sequence shown here is derived from an EMBL/GenBank/DDBJ whole genome shotgun (WGS) entry which is preliminary data.</text>
</comment>
<keyword evidence="3" id="KW-1003">Cell membrane</keyword>
<dbReference type="Proteomes" id="UP000628984">
    <property type="component" value="Unassembled WGS sequence"/>
</dbReference>
<reference evidence="8" key="2">
    <citation type="submission" date="2020-09" db="EMBL/GenBank/DDBJ databases">
        <authorList>
            <person name="Sun Q."/>
            <person name="Kim S."/>
        </authorList>
    </citation>
    <scope>NUCLEOTIDE SEQUENCE</scope>
    <source>
        <strain evidence="8">KCTC 23714</strain>
    </source>
</reference>
<dbReference type="EMBL" id="BMYQ01000001">
    <property type="protein sequence ID" value="GGW22475.1"/>
    <property type="molecule type" value="Genomic_DNA"/>
</dbReference>
<feature type="transmembrane region" description="Helical" evidence="7">
    <location>
        <begin position="378"/>
        <end position="397"/>
    </location>
</feature>
<dbReference type="RefSeq" id="WP_189632312.1">
    <property type="nucleotide sequence ID" value="NZ_BMYQ01000001.1"/>
</dbReference>
<evidence type="ECO:0000256" key="5">
    <source>
        <dbReference type="ARBA" id="ARBA00022989"/>
    </source>
</evidence>
<feature type="transmembrane region" description="Helical" evidence="7">
    <location>
        <begin position="158"/>
        <end position="179"/>
    </location>
</feature>
<protein>
    <recommendedName>
        <fullName evidence="2">Putative Na(+)/H(+) antiporter NhaA homolog</fullName>
    </recommendedName>
</protein>
<name>A0A918IMA9_9RHOB</name>
<dbReference type="Gene3D" id="1.20.1530.10">
    <property type="entry name" value="Na+/H+ antiporter like domain"/>
    <property type="match status" value="1"/>
</dbReference>
<keyword evidence="9" id="KW-1185">Reference proteome</keyword>
<accession>A0A918IMA9</accession>
<feature type="transmembrane region" description="Helical" evidence="7">
    <location>
        <begin position="225"/>
        <end position="251"/>
    </location>
</feature>
<dbReference type="InterPro" id="IPR023171">
    <property type="entry name" value="Na/H_antiporter_dom_sf"/>
</dbReference>
<evidence type="ECO:0000256" key="7">
    <source>
        <dbReference type="SAM" id="Phobius"/>
    </source>
</evidence>
<sequence>MYRVSNFIRHFARALLLGSVLATIWVNLDPASYYDAMETRLIPLPFPDWMVADHVRVTLMTLTSECLMALFFFLLGKELWEANMLERGALHGRRGGLPFLATMGAVAGAVLVWVLVAAMIETAEEASFGTGWAVPIGCDVVLSYVVGRHVFGRGSPALHLLLLIAIGADLTGLLALMLAPQAAPLRLLWLALPLLASLGVWFAFGRHAAGTTERERQEALHLWPYLVAGAISWIGTAAAGLPGALGLLPIIPAIPHAHRAFGLFAEAEEYLHDPLNRLAHLAVKPLILVLFLFGLTRGGIDLGAFAPTTLVTLAALWIGKPLGLWLGVVLAQRLLGLPLPAGVTRVDMLRIAFLIGMGFTVPVVALDSAMPGGAMAEAARLGLALSLLMGPVALLLLRRRPR</sequence>
<feature type="transmembrane region" description="Helical" evidence="7">
    <location>
        <begin position="126"/>
        <end position="146"/>
    </location>
</feature>
<reference evidence="8" key="1">
    <citation type="journal article" date="2014" name="Int. J. Syst. Evol. Microbiol.">
        <title>Complete genome sequence of Corynebacterium casei LMG S-19264T (=DSM 44701T), isolated from a smear-ripened cheese.</title>
        <authorList>
            <consortium name="US DOE Joint Genome Institute (JGI-PGF)"/>
            <person name="Walter F."/>
            <person name="Albersmeier A."/>
            <person name="Kalinowski J."/>
            <person name="Ruckert C."/>
        </authorList>
    </citation>
    <scope>NUCLEOTIDE SEQUENCE</scope>
    <source>
        <strain evidence="8">KCTC 23714</strain>
    </source>
</reference>
<dbReference type="PANTHER" id="PTHR30341:SF0">
    <property type="entry name" value="NA(+)_H(+) ANTIPORTER NHAA"/>
    <property type="match status" value="1"/>
</dbReference>
<dbReference type="Pfam" id="PF06965">
    <property type="entry name" value="Na_H_antiport_1"/>
    <property type="match status" value="1"/>
</dbReference>
<keyword evidence="6 7" id="KW-0472">Membrane</keyword>
<keyword evidence="5 7" id="KW-1133">Transmembrane helix</keyword>
<dbReference type="GO" id="GO:0015385">
    <property type="term" value="F:sodium:proton antiporter activity"/>
    <property type="evidence" value="ECO:0007669"/>
    <property type="project" value="TreeGrafter"/>
</dbReference>
<feature type="transmembrane region" description="Helical" evidence="7">
    <location>
        <begin position="185"/>
        <end position="204"/>
    </location>
</feature>
<organism evidence="8 9">
    <name type="scientific">Gemmobacter lanyuensis</name>
    <dbReference type="NCBI Taxonomy" id="1054497"/>
    <lineage>
        <taxon>Bacteria</taxon>
        <taxon>Pseudomonadati</taxon>
        <taxon>Pseudomonadota</taxon>
        <taxon>Alphaproteobacteria</taxon>
        <taxon>Rhodobacterales</taxon>
        <taxon>Paracoccaceae</taxon>
        <taxon>Gemmobacter</taxon>
    </lineage>
</organism>
<evidence type="ECO:0000256" key="1">
    <source>
        <dbReference type="ARBA" id="ARBA00004429"/>
    </source>
</evidence>
<evidence type="ECO:0000256" key="3">
    <source>
        <dbReference type="ARBA" id="ARBA00022475"/>
    </source>
</evidence>
<feature type="transmembrane region" description="Helical" evidence="7">
    <location>
        <begin position="54"/>
        <end position="76"/>
    </location>
</feature>
<comment type="subcellular location">
    <subcellularLocation>
        <location evidence="1">Cell inner membrane</location>
        <topology evidence="1">Multi-pass membrane protein</topology>
    </subcellularLocation>
</comment>
<proteinExistence type="predicted"/>
<evidence type="ECO:0000256" key="4">
    <source>
        <dbReference type="ARBA" id="ARBA00022692"/>
    </source>
</evidence>
<feature type="transmembrane region" description="Helical" evidence="7">
    <location>
        <begin position="348"/>
        <end position="366"/>
    </location>
</feature>
<evidence type="ECO:0000256" key="2">
    <source>
        <dbReference type="ARBA" id="ARBA00015550"/>
    </source>
</evidence>
<evidence type="ECO:0000313" key="9">
    <source>
        <dbReference type="Proteomes" id="UP000628984"/>
    </source>
</evidence>
<dbReference type="GO" id="GO:0005886">
    <property type="term" value="C:plasma membrane"/>
    <property type="evidence" value="ECO:0007669"/>
    <property type="project" value="UniProtKB-SubCell"/>
</dbReference>